<dbReference type="CDD" id="cd23992">
    <property type="entry name" value="PBP_GOBP"/>
    <property type="match status" value="1"/>
</dbReference>
<dbReference type="SUPFAM" id="SSF47565">
    <property type="entry name" value="Insect pheromone/odorant-binding proteins"/>
    <property type="match status" value="1"/>
</dbReference>
<dbReference type="GO" id="GO:0005549">
    <property type="term" value="F:odorant binding"/>
    <property type="evidence" value="ECO:0007669"/>
    <property type="project" value="InterPro"/>
</dbReference>
<accession>A0A0E3XA41</accession>
<organism evidence="2">
    <name type="scientific">Oedaleus asiaticus</name>
    <dbReference type="NCBI Taxonomy" id="244712"/>
    <lineage>
        <taxon>Eukaryota</taxon>
        <taxon>Metazoa</taxon>
        <taxon>Ecdysozoa</taxon>
        <taxon>Arthropoda</taxon>
        <taxon>Hexapoda</taxon>
        <taxon>Insecta</taxon>
        <taxon>Pterygota</taxon>
        <taxon>Neoptera</taxon>
        <taxon>Polyneoptera</taxon>
        <taxon>Orthoptera</taxon>
        <taxon>Caelifera</taxon>
        <taxon>Acrididea</taxon>
        <taxon>Acridomorpha</taxon>
        <taxon>Acridoidea</taxon>
        <taxon>Acrididae</taxon>
        <taxon>Oedipodinae</taxon>
        <taxon>Oedaleus</taxon>
    </lineage>
</organism>
<feature type="chain" id="PRO_5002414833" evidence="1">
    <location>
        <begin position="20"/>
        <end position="137"/>
    </location>
</feature>
<evidence type="ECO:0000256" key="1">
    <source>
        <dbReference type="SAM" id="SignalP"/>
    </source>
</evidence>
<proteinExistence type="evidence at transcript level"/>
<evidence type="ECO:0000313" key="2">
    <source>
        <dbReference type="EMBL" id="AKC02206.1"/>
    </source>
</evidence>
<dbReference type="InterPro" id="IPR006170">
    <property type="entry name" value="PBP/GOBP"/>
</dbReference>
<keyword evidence="1" id="KW-0732">Signal</keyword>
<sequence length="137" mass="15677">MRTSHVYTIFCAIIVTCYCDSVEVSDGPEEATMMKCAVELGFGHDEIQRIKSSPIPDETNENERCLMKCIGRKMKYLTSEDIVDVHHLLELSGEMIEKEGYTKSEMRQMLVECTKKTGTEKCMTAFKNLRCLMNAFK</sequence>
<gene>
    <name evidence="2" type="primary">OBP15</name>
</gene>
<dbReference type="EMBL" id="KP293581">
    <property type="protein sequence ID" value="AKC02206.1"/>
    <property type="molecule type" value="mRNA"/>
</dbReference>
<dbReference type="Pfam" id="PF01395">
    <property type="entry name" value="PBP_GOBP"/>
    <property type="match status" value="1"/>
</dbReference>
<dbReference type="Gene3D" id="1.10.238.20">
    <property type="entry name" value="Pheromone/general odorant binding protein domain"/>
    <property type="match status" value="1"/>
</dbReference>
<dbReference type="InterPro" id="IPR036728">
    <property type="entry name" value="PBP_GOBP_sf"/>
</dbReference>
<dbReference type="AlphaFoldDB" id="A0A0E3XA41"/>
<protein>
    <submittedName>
        <fullName evidence="2">Odorant-binding protein 15</fullName>
    </submittedName>
</protein>
<name>A0A0E3XA41_9ORTH</name>
<dbReference type="SMART" id="SM00708">
    <property type="entry name" value="PhBP"/>
    <property type="match status" value="1"/>
</dbReference>
<reference evidence="2" key="1">
    <citation type="journal article" date="2015" name="Biochem. Biophys. Res. Commun.">
        <title>Novel odorant-binding proteins and their expression patterns in grasshopper, Oedaleus asiaticus.</title>
        <authorList>
            <person name="Zhang S."/>
            <person name="Pang B."/>
            <person name="Zhang L."/>
        </authorList>
    </citation>
    <scope>NUCLEOTIDE SEQUENCE</scope>
    <source>
        <tissue evidence="2">Antennae</tissue>
    </source>
</reference>
<feature type="signal peptide" evidence="1">
    <location>
        <begin position="1"/>
        <end position="19"/>
    </location>
</feature>